<reference evidence="1" key="1">
    <citation type="submission" date="2020-09" db="EMBL/GenBank/DDBJ databases">
        <authorList>
            <person name="Kikuchi T."/>
        </authorList>
    </citation>
    <scope>NUCLEOTIDE SEQUENCE</scope>
    <source>
        <strain evidence="1">SH1</strain>
    </source>
</reference>
<dbReference type="OrthoDB" id="5845707at2759"/>
<comment type="caution">
    <text evidence="1">The sequence shown here is derived from an EMBL/GenBank/DDBJ whole genome shotgun (WGS) entry which is preliminary data.</text>
</comment>
<keyword evidence="2" id="KW-1185">Reference proteome</keyword>
<evidence type="ECO:0000313" key="2">
    <source>
        <dbReference type="Proteomes" id="UP000614601"/>
    </source>
</evidence>
<dbReference type="PANTHER" id="PTHR36944">
    <property type="entry name" value="PROTEIN CBG02791-RELATED"/>
    <property type="match status" value="1"/>
</dbReference>
<evidence type="ECO:0008006" key="3">
    <source>
        <dbReference type="Google" id="ProtNLM"/>
    </source>
</evidence>
<dbReference type="PANTHER" id="PTHR36944:SF4">
    <property type="entry name" value="CPG4 DOMAIN-CONTAINING PROTEIN"/>
    <property type="match status" value="1"/>
</dbReference>
<protein>
    <recommendedName>
        <fullName evidence="3">CPG4 domain-containing protein</fullName>
    </recommendedName>
</protein>
<dbReference type="EMBL" id="CAJFDH010000002">
    <property type="protein sequence ID" value="CAD5209350.1"/>
    <property type="molecule type" value="Genomic_DNA"/>
</dbReference>
<dbReference type="EMBL" id="CAJFCW020000002">
    <property type="protein sequence ID" value="CAG9089089.1"/>
    <property type="molecule type" value="Genomic_DNA"/>
</dbReference>
<organism evidence="1 2">
    <name type="scientific">Bursaphelenchus okinawaensis</name>
    <dbReference type="NCBI Taxonomy" id="465554"/>
    <lineage>
        <taxon>Eukaryota</taxon>
        <taxon>Metazoa</taxon>
        <taxon>Ecdysozoa</taxon>
        <taxon>Nematoda</taxon>
        <taxon>Chromadorea</taxon>
        <taxon>Rhabditida</taxon>
        <taxon>Tylenchina</taxon>
        <taxon>Tylenchomorpha</taxon>
        <taxon>Aphelenchoidea</taxon>
        <taxon>Aphelenchoididae</taxon>
        <taxon>Bursaphelenchus</taxon>
    </lineage>
</organism>
<gene>
    <name evidence="1" type="ORF">BOKJ2_LOCUS2636</name>
</gene>
<evidence type="ECO:0000313" key="1">
    <source>
        <dbReference type="EMBL" id="CAD5209350.1"/>
    </source>
</evidence>
<proteinExistence type="predicted"/>
<accession>A0A811K1Z8</accession>
<name>A0A811K1Z8_9BILA</name>
<dbReference type="AlphaFoldDB" id="A0A811K1Z8"/>
<sequence>MKEFSKILSFFGSKWQYFVYMSLLVTQCSSFPDDCTDHCVSQMQMMLETIPATRNTSWALHQRSLIHGGGKADNMSESSGVTTMNKFFTQVCLSYESVEHCLEKCGGNSQQLMMAKQTYSGLKLICKDNRKDFFAALPCLTQYEPLAMSKCNAQIQQSHITTANFTSAIANREFYSIRLKFRFLCKDLTAMINCMEPIVRSGCGDRSTNLMLRFITLEFSSFEQLYSQLALNEPLPHHCRALLSLSNGYNTFPENTVYVSRPLNSANSQLLSFSIWYLAINFIFGFFG</sequence>
<dbReference type="Proteomes" id="UP000783686">
    <property type="component" value="Unassembled WGS sequence"/>
</dbReference>
<dbReference type="Proteomes" id="UP000614601">
    <property type="component" value="Unassembled WGS sequence"/>
</dbReference>